<dbReference type="PROSITE" id="PS50056">
    <property type="entry name" value="TYR_PHOSPHATASE_2"/>
    <property type="match status" value="1"/>
</dbReference>
<dbReference type="SUPFAM" id="SSF52799">
    <property type="entry name" value="(Phosphotyrosine protein) phosphatases II"/>
    <property type="match status" value="1"/>
</dbReference>
<protein>
    <recommendedName>
        <fullName evidence="2">protein-tyrosine-phosphatase</fullName>
        <ecNumber evidence="2">3.1.3.48</ecNumber>
    </recommendedName>
</protein>
<dbReference type="AlphaFoldDB" id="A0A7S3GJI0"/>
<sequence>MEISIGMCLENFWHLVGLVGESKSYKAFFDALENVLLVYFHDIGYQTLTPEDYISYFKKKNVTCVVRLNKKIYDRRQFTDHGIRHVDLYFIDGGVPPPDILKKFLELAEGEKGALAVHCKAGLGRTGVLIGAYIMKHFGWTANEVMGYMRVCRPGSILGPQQNYLKDNEKAIWRMGELYRRRKVRVLTQEKHVRL</sequence>
<evidence type="ECO:0000259" key="6">
    <source>
        <dbReference type="PROSITE" id="PS50056"/>
    </source>
</evidence>
<dbReference type="FunFam" id="3.90.190.10:FF:000006">
    <property type="entry name" value="Dual specificity protein phosphatase CDC14B"/>
    <property type="match status" value="1"/>
</dbReference>
<dbReference type="InterPro" id="IPR003595">
    <property type="entry name" value="Tyr_Pase_cat"/>
</dbReference>
<reference evidence="7" key="1">
    <citation type="submission" date="2021-01" db="EMBL/GenBank/DDBJ databases">
        <authorList>
            <person name="Corre E."/>
            <person name="Pelletier E."/>
            <person name="Niang G."/>
            <person name="Scheremetjew M."/>
            <person name="Finn R."/>
            <person name="Kale V."/>
            <person name="Holt S."/>
            <person name="Cochrane G."/>
            <person name="Meng A."/>
            <person name="Brown T."/>
            <person name="Cohen L."/>
        </authorList>
    </citation>
    <scope>NUCLEOTIDE SEQUENCE</scope>
    <source>
        <strain evidence="7">NIES-2562</strain>
    </source>
</reference>
<dbReference type="EC" id="3.1.3.48" evidence="2"/>
<dbReference type="PANTHER" id="PTHR23339">
    <property type="entry name" value="TYROSINE SPECIFIC PROTEIN PHOSPHATASE AND DUAL SPECIFICITY PROTEIN PHOSPHATASE"/>
    <property type="match status" value="1"/>
</dbReference>
<feature type="domain" description="Tyrosine-protein phosphatase" evidence="5">
    <location>
        <begin position="34"/>
        <end position="178"/>
    </location>
</feature>
<evidence type="ECO:0000259" key="5">
    <source>
        <dbReference type="PROSITE" id="PS50054"/>
    </source>
</evidence>
<evidence type="ECO:0000256" key="3">
    <source>
        <dbReference type="ARBA" id="ARBA00022801"/>
    </source>
</evidence>
<feature type="domain" description="Tyrosine specific protein phosphatases" evidence="6">
    <location>
        <begin position="102"/>
        <end position="164"/>
    </location>
</feature>
<organism evidence="7">
    <name type="scientific">Palpitomonas bilix</name>
    <dbReference type="NCBI Taxonomy" id="652834"/>
    <lineage>
        <taxon>Eukaryota</taxon>
        <taxon>Eukaryota incertae sedis</taxon>
    </lineage>
</organism>
<dbReference type="PROSITE" id="PS00383">
    <property type="entry name" value="TYR_PHOSPHATASE_1"/>
    <property type="match status" value="1"/>
</dbReference>
<dbReference type="InterPro" id="IPR020422">
    <property type="entry name" value="TYR_PHOSPHATASE_DUAL_dom"/>
</dbReference>
<dbReference type="EMBL" id="HBIB01046532">
    <property type="protein sequence ID" value="CAE0268249.1"/>
    <property type="molecule type" value="Transcribed_RNA"/>
</dbReference>
<dbReference type="Gene3D" id="3.90.190.10">
    <property type="entry name" value="Protein tyrosine phosphatase superfamily"/>
    <property type="match status" value="1"/>
</dbReference>
<keyword evidence="4" id="KW-0904">Protein phosphatase</keyword>
<dbReference type="EMBL" id="HBIB01046519">
    <property type="protein sequence ID" value="CAE0268240.1"/>
    <property type="molecule type" value="Transcribed_RNA"/>
</dbReference>
<accession>A0A7S3GJI0</accession>
<dbReference type="InterPro" id="IPR016130">
    <property type="entry name" value="Tyr_Pase_AS"/>
</dbReference>
<dbReference type="InterPro" id="IPR050561">
    <property type="entry name" value="PTP"/>
</dbReference>
<dbReference type="SMART" id="SM00404">
    <property type="entry name" value="PTPc_motif"/>
    <property type="match status" value="1"/>
</dbReference>
<dbReference type="InterPro" id="IPR044506">
    <property type="entry name" value="CDC14_C"/>
</dbReference>
<dbReference type="SMART" id="SM00195">
    <property type="entry name" value="DSPc"/>
    <property type="match status" value="1"/>
</dbReference>
<evidence type="ECO:0000256" key="1">
    <source>
        <dbReference type="ARBA" id="ARBA00007315"/>
    </source>
</evidence>
<evidence type="ECO:0000313" key="9">
    <source>
        <dbReference type="EMBL" id="CAE0268254.1"/>
    </source>
</evidence>
<dbReference type="CDD" id="cd14499">
    <property type="entry name" value="CDC14_C"/>
    <property type="match status" value="1"/>
</dbReference>
<keyword evidence="3" id="KW-0378">Hydrolase</keyword>
<evidence type="ECO:0000256" key="4">
    <source>
        <dbReference type="ARBA" id="ARBA00022912"/>
    </source>
</evidence>
<name>A0A7S3GJI0_9EUKA</name>
<proteinExistence type="inferred from homology"/>
<dbReference type="Pfam" id="PF00782">
    <property type="entry name" value="DSPc"/>
    <property type="match status" value="1"/>
</dbReference>
<evidence type="ECO:0000313" key="8">
    <source>
        <dbReference type="EMBL" id="CAE0268249.1"/>
    </source>
</evidence>
<evidence type="ECO:0000256" key="2">
    <source>
        <dbReference type="ARBA" id="ARBA00013064"/>
    </source>
</evidence>
<gene>
    <name evidence="7" type="ORF">PBIL07802_LOCUS30589</name>
    <name evidence="8" type="ORF">PBIL07802_LOCUS30598</name>
    <name evidence="9" type="ORF">PBIL07802_LOCUS30603</name>
</gene>
<dbReference type="InterPro" id="IPR029021">
    <property type="entry name" value="Prot-tyrosine_phosphatase-like"/>
</dbReference>
<dbReference type="GO" id="GO:0004725">
    <property type="term" value="F:protein tyrosine phosphatase activity"/>
    <property type="evidence" value="ECO:0007669"/>
    <property type="project" value="UniProtKB-EC"/>
</dbReference>
<dbReference type="InterPro" id="IPR000340">
    <property type="entry name" value="Dual-sp_phosphatase_cat-dom"/>
</dbReference>
<comment type="similarity">
    <text evidence="1">Belongs to the protein-tyrosine phosphatase family. Non-receptor class CDC14 subfamily.</text>
</comment>
<dbReference type="PROSITE" id="PS50054">
    <property type="entry name" value="TYR_PHOSPHATASE_DUAL"/>
    <property type="match status" value="1"/>
</dbReference>
<evidence type="ECO:0000313" key="7">
    <source>
        <dbReference type="EMBL" id="CAE0268240.1"/>
    </source>
</evidence>
<dbReference type="InterPro" id="IPR000387">
    <property type="entry name" value="Tyr_Pase_dom"/>
</dbReference>
<dbReference type="EMBL" id="HBIB01046540">
    <property type="protein sequence ID" value="CAE0268254.1"/>
    <property type="molecule type" value="Transcribed_RNA"/>
</dbReference>